<comment type="function">
    <text evidence="7 8">Required for the first step of histidine biosynthesis. May allow the feedback regulation of ATP phosphoribosyltransferase activity by histidine.</text>
</comment>
<organism evidence="11 12">
    <name type="scientific">Heliobacterium mobile</name>
    <name type="common">Heliobacillus mobilis</name>
    <dbReference type="NCBI Taxonomy" id="28064"/>
    <lineage>
        <taxon>Bacteria</taxon>
        <taxon>Bacillati</taxon>
        <taxon>Bacillota</taxon>
        <taxon>Clostridia</taxon>
        <taxon>Eubacteriales</taxon>
        <taxon>Heliobacteriaceae</taxon>
        <taxon>Heliobacterium</taxon>
    </lineage>
</organism>
<dbReference type="Pfam" id="PF13393">
    <property type="entry name" value="tRNA-synt_His"/>
    <property type="match status" value="1"/>
</dbReference>
<dbReference type="NCBIfam" id="TIGR00443">
    <property type="entry name" value="hisZ_biosyn_reg"/>
    <property type="match status" value="1"/>
</dbReference>
<dbReference type="GO" id="GO:0016757">
    <property type="term" value="F:glycosyltransferase activity"/>
    <property type="evidence" value="ECO:0007669"/>
    <property type="project" value="UniProtKB-KW"/>
</dbReference>
<dbReference type="CDD" id="cd00773">
    <property type="entry name" value="HisRS-like_core"/>
    <property type="match status" value="1"/>
</dbReference>
<feature type="binding site" evidence="9">
    <location>
        <position position="114"/>
    </location>
    <ligand>
        <name>L-histidine</name>
        <dbReference type="ChEBI" id="CHEBI:57595"/>
    </ligand>
</feature>
<dbReference type="AlphaFoldDB" id="A0A6I3SJY7"/>
<keyword evidence="11" id="KW-0808">Transferase</keyword>
<dbReference type="OrthoDB" id="9800814at2"/>
<evidence type="ECO:0000256" key="1">
    <source>
        <dbReference type="ARBA" id="ARBA00004496"/>
    </source>
</evidence>
<evidence type="ECO:0000256" key="3">
    <source>
        <dbReference type="ARBA" id="ARBA00005539"/>
    </source>
</evidence>
<dbReference type="InterPro" id="IPR041715">
    <property type="entry name" value="HisRS-like_core"/>
</dbReference>
<dbReference type="InterPro" id="IPR004516">
    <property type="entry name" value="HisRS/HisZ"/>
</dbReference>
<dbReference type="Gene3D" id="3.30.930.10">
    <property type="entry name" value="Bira Bifunctional Protein, Domain 2"/>
    <property type="match status" value="1"/>
</dbReference>
<evidence type="ECO:0000256" key="5">
    <source>
        <dbReference type="ARBA" id="ARBA00020397"/>
    </source>
</evidence>
<sequence length="402" mass="44554">MAKERNLLQIPAGMRDLLPGDARNKRILENKWTDLFTTWGYQEVITPTVEYMDALAVDTGEEIRDDRMFQFFDRQGRILALRPEMTTPIARVVATRLKKSQFPLRLHYAANVFRYDDPQAGRQREIFQAGVELIGAPGPLADAEVIALAVEALRQSGLEDFQISLGQIEVFNGLMEELPLSDEQKSKVRSLVAKKDFVSLEEMLAKEGLNDSQAELLLKLPTLHGGREVLVQALPLAVNERARQGLNNLRQVYDALRTYGVEDYVALDLGVLRGFDYYTGIVFEGYTVGLGFPICGGGRYDGLLGQVGFDCPATGFAIGLDRVLLALSRSREPEPVPVPDMLIGGDNTEKIIAVAGRLRQEGRSVEIDVLGREEAELKAYAALRGIEEVVLYRKGGDDPAEA</sequence>
<dbReference type="InterPro" id="IPR004517">
    <property type="entry name" value="HisZ"/>
</dbReference>
<evidence type="ECO:0000259" key="10">
    <source>
        <dbReference type="PROSITE" id="PS50862"/>
    </source>
</evidence>
<dbReference type="GO" id="GO:0004821">
    <property type="term" value="F:histidine-tRNA ligase activity"/>
    <property type="evidence" value="ECO:0007669"/>
    <property type="project" value="TreeGrafter"/>
</dbReference>
<evidence type="ECO:0000313" key="11">
    <source>
        <dbReference type="EMBL" id="MTV49032.1"/>
    </source>
</evidence>
<keyword evidence="8" id="KW-0368">Histidine biosynthesis</keyword>
<evidence type="ECO:0000313" key="12">
    <source>
        <dbReference type="Proteomes" id="UP000430670"/>
    </source>
</evidence>
<dbReference type="EMBL" id="WNKU01000008">
    <property type="protein sequence ID" value="MTV49032.1"/>
    <property type="molecule type" value="Genomic_DNA"/>
</dbReference>
<feature type="binding site" evidence="9">
    <location>
        <position position="132"/>
    </location>
    <ligand>
        <name>L-histidine</name>
        <dbReference type="ChEBI" id="CHEBI:57595"/>
    </ligand>
</feature>
<evidence type="ECO:0000256" key="4">
    <source>
        <dbReference type="ARBA" id="ARBA00011496"/>
    </source>
</evidence>
<dbReference type="SUPFAM" id="SSF55681">
    <property type="entry name" value="Class II aaRS and biotin synthetases"/>
    <property type="match status" value="1"/>
</dbReference>
<evidence type="ECO:0000256" key="9">
    <source>
        <dbReference type="PIRSR" id="PIRSR001549-1"/>
    </source>
</evidence>
<feature type="binding site" evidence="9">
    <location>
        <position position="273"/>
    </location>
    <ligand>
        <name>L-histidine</name>
        <dbReference type="ChEBI" id="CHEBI:57595"/>
    </ligand>
</feature>
<dbReference type="Proteomes" id="UP000430670">
    <property type="component" value="Unassembled WGS sequence"/>
</dbReference>
<evidence type="ECO:0000256" key="7">
    <source>
        <dbReference type="ARBA" id="ARBA00025246"/>
    </source>
</evidence>
<dbReference type="PIRSF" id="PIRSF001549">
    <property type="entry name" value="His-tRNA_synth"/>
    <property type="match status" value="1"/>
</dbReference>
<keyword evidence="11" id="KW-0328">Glycosyltransferase</keyword>
<accession>A0A6I3SJY7</accession>
<evidence type="ECO:0000256" key="8">
    <source>
        <dbReference type="HAMAP-Rule" id="MF_00125"/>
    </source>
</evidence>
<dbReference type="GO" id="GO:0005737">
    <property type="term" value="C:cytoplasm"/>
    <property type="evidence" value="ECO:0007669"/>
    <property type="project" value="UniProtKB-SubCell"/>
</dbReference>
<comment type="pathway">
    <text evidence="2 8">Amino-acid biosynthesis; L-histidine biosynthesis; L-histidine from 5-phospho-alpha-D-ribose 1-diphosphate: step 1/9.</text>
</comment>
<feature type="binding site" evidence="9">
    <location>
        <position position="128"/>
    </location>
    <ligand>
        <name>L-histidine</name>
        <dbReference type="ChEBI" id="CHEBI:57595"/>
    </ligand>
</feature>
<dbReference type="PANTHER" id="PTHR43707">
    <property type="entry name" value="HISTIDYL-TRNA SYNTHETASE"/>
    <property type="match status" value="1"/>
</dbReference>
<dbReference type="InterPro" id="IPR045864">
    <property type="entry name" value="aa-tRNA-synth_II/BPL/LPL"/>
</dbReference>
<dbReference type="UniPathway" id="UPA00031">
    <property type="reaction ID" value="UER00006"/>
</dbReference>
<comment type="caution">
    <text evidence="11">The sequence shown here is derived from an EMBL/GenBank/DDBJ whole genome shotgun (WGS) entry which is preliminary data.</text>
</comment>
<comment type="subcellular location">
    <subcellularLocation>
        <location evidence="1 8">Cytoplasm</location>
    </subcellularLocation>
</comment>
<proteinExistence type="inferred from homology"/>
<gene>
    <name evidence="8 11" type="primary">hisZ</name>
    <name evidence="11" type="ORF">GJ688_08580</name>
</gene>
<evidence type="ECO:0000256" key="2">
    <source>
        <dbReference type="ARBA" id="ARBA00004667"/>
    </source>
</evidence>
<feature type="domain" description="Aminoacyl-transfer RNA synthetases class-II family profile" evidence="10">
    <location>
        <begin position="28"/>
        <end position="337"/>
    </location>
</feature>
<keyword evidence="12" id="KW-1185">Reference proteome</keyword>
<protein>
    <recommendedName>
        <fullName evidence="5 8">ATP phosphoribosyltransferase regulatory subunit</fullName>
    </recommendedName>
</protein>
<feature type="binding site" evidence="9">
    <location>
        <begin position="277"/>
        <end position="278"/>
    </location>
    <ligand>
        <name>L-histidine</name>
        <dbReference type="ChEBI" id="CHEBI:57595"/>
    </ligand>
</feature>
<name>A0A6I3SJY7_HELMO</name>
<dbReference type="HAMAP" id="MF_00125">
    <property type="entry name" value="HisZ"/>
    <property type="match status" value="1"/>
</dbReference>
<comment type="miscellaneous">
    <text evidence="8">This function is generally fulfilled by the C-terminal part of HisG, which is missing in some bacteria such as this one.</text>
</comment>
<feature type="binding site" evidence="9">
    <location>
        <begin position="84"/>
        <end position="86"/>
    </location>
    <ligand>
        <name>L-histidine</name>
        <dbReference type="ChEBI" id="CHEBI:57595"/>
    </ligand>
</feature>
<keyword evidence="8" id="KW-0028">Amino-acid biosynthesis</keyword>
<keyword evidence="6 8" id="KW-0963">Cytoplasm</keyword>
<comment type="similarity">
    <text evidence="3 8">Belongs to the class-II aminoacyl-tRNA synthetase family. HisZ subfamily.</text>
</comment>
<dbReference type="GO" id="GO:0000105">
    <property type="term" value="P:L-histidine biosynthetic process"/>
    <property type="evidence" value="ECO:0007669"/>
    <property type="project" value="UniProtKB-UniRule"/>
</dbReference>
<evidence type="ECO:0000256" key="6">
    <source>
        <dbReference type="ARBA" id="ARBA00022490"/>
    </source>
</evidence>
<dbReference type="GO" id="GO:0140096">
    <property type="term" value="F:catalytic activity, acting on a protein"/>
    <property type="evidence" value="ECO:0007669"/>
    <property type="project" value="UniProtKB-ARBA"/>
</dbReference>
<dbReference type="RefSeq" id="WP_155476139.1">
    <property type="nucleotide sequence ID" value="NZ_WNKU01000008.1"/>
</dbReference>
<dbReference type="PROSITE" id="PS50862">
    <property type="entry name" value="AA_TRNA_LIGASE_II"/>
    <property type="match status" value="1"/>
</dbReference>
<dbReference type="PANTHER" id="PTHR43707:SF1">
    <property type="entry name" value="HISTIDINE--TRNA LIGASE, MITOCHONDRIAL-RELATED"/>
    <property type="match status" value="1"/>
</dbReference>
<comment type="subunit">
    <text evidence="4 8">Heteromultimer composed of HisG and HisZ subunits.</text>
</comment>
<dbReference type="GO" id="GO:0006427">
    <property type="term" value="P:histidyl-tRNA aminoacylation"/>
    <property type="evidence" value="ECO:0007669"/>
    <property type="project" value="TreeGrafter"/>
</dbReference>
<reference evidence="11 12" key="1">
    <citation type="submission" date="2019-11" db="EMBL/GenBank/DDBJ databases">
        <title>Whole-genome sequence of a the green, strictly anaerobic photosynthetic bacterium Heliobacillus mobilis DSM 6151.</title>
        <authorList>
            <person name="Kyndt J.A."/>
            <person name="Meyer T.E."/>
        </authorList>
    </citation>
    <scope>NUCLEOTIDE SEQUENCE [LARGE SCALE GENOMIC DNA]</scope>
    <source>
        <strain evidence="11 12">DSM 6151</strain>
    </source>
</reference>
<dbReference type="InterPro" id="IPR006195">
    <property type="entry name" value="aa-tRNA-synth_II"/>
</dbReference>